<evidence type="ECO:0008006" key="3">
    <source>
        <dbReference type="Google" id="ProtNLM"/>
    </source>
</evidence>
<dbReference type="Proteomes" id="UP000265703">
    <property type="component" value="Unassembled WGS sequence"/>
</dbReference>
<comment type="caution">
    <text evidence="1">The sequence shown here is derived from an EMBL/GenBank/DDBJ whole genome shotgun (WGS) entry which is preliminary data.</text>
</comment>
<dbReference type="EMBL" id="QKYT01000131">
    <property type="protein sequence ID" value="RIA92247.1"/>
    <property type="molecule type" value="Genomic_DNA"/>
</dbReference>
<dbReference type="SUPFAM" id="SSF52047">
    <property type="entry name" value="RNI-like"/>
    <property type="match status" value="1"/>
</dbReference>
<keyword evidence="2" id="KW-1185">Reference proteome</keyword>
<dbReference type="InterPro" id="IPR032675">
    <property type="entry name" value="LRR_dom_sf"/>
</dbReference>
<proteinExistence type="predicted"/>
<dbReference type="Gene3D" id="3.80.10.10">
    <property type="entry name" value="Ribonuclease Inhibitor"/>
    <property type="match status" value="1"/>
</dbReference>
<evidence type="ECO:0000313" key="1">
    <source>
        <dbReference type="EMBL" id="RIA92247.1"/>
    </source>
</evidence>
<gene>
    <name evidence="1" type="ORF">C1645_820931</name>
</gene>
<name>A0A397T7M9_9GLOM</name>
<sequence length="397" mass="47148">MSKLNSDILYHIFQELNKDRNSLFSCLLVNKLWCELTVPILWKCPSKYFDYRDDDAVKRCKDIRSIFNIITLHLSENSRKFLLSQHIYIFSIFKQQRRKLSLNYVSFYYNIPIYKYPGANTCLSNLCELRCNSDNNPSIFEGLAQICRSIETIFINMIGRCYRCNDGLTKLILIQKQIKYITIRDFSSTNHDCKELTKALEKQAHSILYLNMSMGNNFSQLLYSEFINLETLLLYGCCKSVEKNLVTAVYSKLQILELYDISLYITTKIIQNTNGNLWKVKIEYHTFNYSREYIQTIYKYCPNIKYASVYMNNQNLDELENFLINCQHLEAIDVITNNVNGDKFLDMLLKFSSSSKRKTLHLYIRYDLYNWKYHENFKIEGVVIYSKGYEDFWHVDN</sequence>
<protein>
    <recommendedName>
        <fullName evidence="3">F-box domain-containing protein</fullName>
    </recommendedName>
</protein>
<reference evidence="1 2" key="1">
    <citation type="submission" date="2018-06" db="EMBL/GenBank/DDBJ databases">
        <title>Comparative genomics reveals the genomic features of Rhizophagus irregularis, R. cerebriforme, R. diaphanum and Gigaspora rosea, and their symbiotic lifestyle signature.</title>
        <authorList>
            <person name="Morin E."/>
            <person name="San Clemente H."/>
            <person name="Chen E.C.H."/>
            <person name="De La Providencia I."/>
            <person name="Hainaut M."/>
            <person name="Kuo A."/>
            <person name="Kohler A."/>
            <person name="Murat C."/>
            <person name="Tang N."/>
            <person name="Roy S."/>
            <person name="Loubradou J."/>
            <person name="Henrissat B."/>
            <person name="Grigoriev I.V."/>
            <person name="Corradi N."/>
            <person name="Roux C."/>
            <person name="Martin F.M."/>
        </authorList>
    </citation>
    <scope>NUCLEOTIDE SEQUENCE [LARGE SCALE GENOMIC DNA]</scope>
    <source>
        <strain evidence="1 2">DAOM 227022</strain>
    </source>
</reference>
<evidence type="ECO:0000313" key="2">
    <source>
        <dbReference type="Proteomes" id="UP000265703"/>
    </source>
</evidence>
<accession>A0A397T7M9</accession>
<dbReference type="AlphaFoldDB" id="A0A397T7M9"/>
<organism evidence="1 2">
    <name type="scientific">Glomus cerebriforme</name>
    <dbReference type="NCBI Taxonomy" id="658196"/>
    <lineage>
        <taxon>Eukaryota</taxon>
        <taxon>Fungi</taxon>
        <taxon>Fungi incertae sedis</taxon>
        <taxon>Mucoromycota</taxon>
        <taxon>Glomeromycotina</taxon>
        <taxon>Glomeromycetes</taxon>
        <taxon>Glomerales</taxon>
        <taxon>Glomeraceae</taxon>
        <taxon>Glomus</taxon>
    </lineage>
</organism>